<name>A0A2G0CV63_ENTFC</name>
<dbReference type="AlphaFoldDB" id="A0A2G0CV63"/>
<proteinExistence type="predicted"/>
<dbReference type="Proteomes" id="UP000224303">
    <property type="component" value="Unassembled WGS sequence"/>
</dbReference>
<sequence length="133" mass="14979">MYARTSPDRRTFSRYGTTLAGSTYSLNSGLMSPYPITTPVKYAAAATTSNWWMGGNHKELEVGTRRIDCEVCRLFAFVSAIVGSSSSRVDRSFVKHLGLNWSRCFYYGAALLLLALSQTRSRNIRLMKLFQFV</sequence>
<protein>
    <submittedName>
        <fullName evidence="1">Uncharacterized protein</fullName>
    </submittedName>
</protein>
<evidence type="ECO:0000313" key="1">
    <source>
        <dbReference type="EMBL" id="PHL20602.1"/>
    </source>
</evidence>
<organism evidence="1 2">
    <name type="scientific">Enterococcus faecium</name>
    <name type="common">Streptococcus faecium</name>
    <dbReference type="NCBI Taxonomy" id="1352"/>
    <lineage>
        <taxon>Bacteria</taxon>
        <taxon>Bacillati</taxon>
        <taxon>Bacillota</taxon>
        <taxon>Bacilli</taxon>
        <taxon>Lactobacillales</taxon>
        <taxon>Enterococcaceae</taxon>
        <taxon>Enterococcus</taxon>
    </lineage>
</organism>
<evidence type="ECO:0000313" key="2">
    <source>
        <dbReference type="Proteomes" id="UP000224303"/>
    </source>
</evidence>
<comment type="caution">
    <text evidence="1">The sequence shown here is derived from an EMBL/GenBank/DDBJ whole genome shotgun (WGS) entry which is preliminary data.</text>
</comment>
<dbReference type="EMBL" id="PCGC01000050">
    <property type="protein sequence ID" value="PHL20602.1"/>
    <property type="molecule type" value="Genomic_DNA"/>
</dbReference>
<accession>A0A2G0CV63</accession>
<reference evidence="1 2" key="1">
    <citation type="submission" date="2017-10" db="EMBL/GenBank/DDBJ databases">
        <title>Draft genomes of the Enterococcus faecium isolated from human feces before and after Helicobacter pylori eradication therapy.</title>
        <authorList>
            <person name="Prianichniikov N.A."/>
            <person name="Glushchenko O.E."/>
            <person name="Malakhova M.V."/>
        </authorList>
    </citation>
    <scope>NUCLEOTIDE SEQUENCE [LARGE SCALE GENOMIC DNA]</scope>
    <source>
        <strain evidence="1 2">Hp_5-7</strain>
    </source>
</reference>
<gene>
    <name evidence="1" type="ORF">CQR37_13300</name>
</gene>